<name>A0A4W5K906_9TELE</name>
<dbReference type="STRING" id="62062.ENSHHUP00000008434"/>
<keyword evidence="3" id="KW-1185">Reference proteome</keyword>
<feature type="signal peptide" evidence="1">
    <location>
        <begin position="1"/>
        <end position="19"/>
    </location>
</feature>
<dbReference type="GeneTree" id="ENSGT00940000179424"/>
<protein>
    <submittedName>
        <fullName evidence="2">Uncharacterized protein</fullName>
    </submittedName>
</protein>
<reference evidence="3" key="1">
    <citation type="submission" date="2018-06" db="EMBL/GenBank/DDBJ databases">
        <title>Genome assembly of Danube salmon.</title>
        <authorList>
            <person name="Macqueen D.J."/>
            <person name="Gundappa M.K."/>
        </authorList>
    </citation>
    <scope>NUCLEOTIDE SEQUENCE [LARGE SCALE GENOMIC DNA]</scope>
</reference>
<feature type="chain" id="PRO_5021304187" evidence="1">
    <location>
        <begin position="20"/>
        <end position="436"/>
    </location>
</feature>
<dbReference type="AlphaFoldDB" id="A0A4W5K906"/>
<sequence length="436" mass="48463">YTLFAWSLLLNSLTVPMSQRPPPEKKPAKGSCGGAVHSADAQCVSARPCRSSQGSTKGGFAQKAKVLDSHVPSLKRRRLNEHVGCEGNGMARLCIEYETEMEASWRRPAGLLDALEHSDSRYGDEDEALGGEERANRISTLSLQYDKRVDDELRGGKRKIKVVQERVFTEHNRKAGKAKSFLAEMKRSLSQVNFQRIMASLQTYKRTDDLDELLAEAADLFTGDANTHNLLRGFYQFIRPHHKKRFDEKCVELTGQGCGYKPDHSLSKEEKETLISSCSQLNASLLLNKGGHHLANHGLTTKEHLPKNQKSQIYASFIADVKKSIGLEKSNQLFSAIQSYKKTDNYDSLVGTVVSLLTEKNEDFNLLNTFALFIRPHHKKQYKDMLDALIGDSTGSSASSGISGQLMQGEGTILKCLQERITCNNSVEVLVLSALL</sequence>
<evidence type="ECO:0000313" key="3">
    <source>
        <dbReference type="Proteomes" id="UP000314982"/>
    </source>
</evidence>
<reference evidence="2" key="3">
    <citation type="submission" date="2025-09" db="UniProtKB">
        <authorList>
            <consortium name="Ensembl"/>
        </authorList>
    </citation>
    <scope>IDENTIFICATION</scope>
</reference>
<dbReference type="Proteomes" id="UP000314982">
    <property type="component" value="Unassembled WGS sequence"/>
</dbReference>
<dbReference type="CDD" id="cd13932">
    <property type="entry name" value="HN_RTEL1"/>
    <property type="match status" value="1"/>
</dbReference>
<dbReference type="Gene3D" id="1.20.1160.20">
    <property type="match status" value="2"/>
</dbReference>
<evidence type="ECO:0000313" key="2">
    <source>
        <dbReference type="Ensembl" id="ENSHHUP00000008434.1"/>
    </source>
</evidence>
<keyword evidence="1" id="KW-0732">Signal</keyword>
<dbReference type="Ensembl" id="ENSHHUT00000008690.1">
    <property type="protein sequence ID" value="ENSHHUP00000008434.1"/>
    <property type="gene ID" value="ENSHHUG00000005147.1"/>
</dbReference>
<organism evidence="2 3">
    <name type="scientific">Hucho hucho</name>
    <name type="common">huchen</name>
    <dbReference type="NCBI Taxonomy" id="62062"/>
    <lineage>
        <taxon>Eukaryota</taxon>
        <taxon>Metazoa</taxon>
        <taxon>Chordata</taxon>
        <taxon>Craniata</taxon>
        <taxon>Vertebrata</taxon>
        <taxon>Euteleostomi</taxon>
        <taxon>Actinopterygii</taxon>
        <taxon>Neopterygii</taxon>
        <taxon>Teleostei</taxon>
        <taxon>Protacanthopterygii</taxon>
        <taxon>Salmoniformes</taxon>
        <taxon>Salmonidae</taxon>
        <taxon>Salmoninae</taxon>
        <taxon>Hucho</taxon>
    </lineage>
</organism>
<dbReference type="Pfam" id="PF23116">
    <property type="entry name" value="HHD_RTEL1"/>
    <property type="match status" value="1"/>
</dbReference>
<dbReference type="InterPro" id="IPR049909">
    <property type="entry name" value="Rtel1_HHD"/>
</dbReference>
<evidence type="ECO:0000256" key="1">
    <source>
        <dbReference type="SAM" id="SignalP"/>
    </source>
</evidence>
<proteinExistence type="predicted"/>
<accession>A0A4W5K906</accession>
<reference evidence="2" key="2">
    <citation type="submission" date="2025-08" db="UniProtKB">
        <authorList>
            <consortium name="Ensembl"/>
        </authorList>
    </citation>
    <scope>IDENTIFICATION</scope>
</reference>